<name>A0A7V7RMP9_9BACI</name>
<dbReference type="OrthoDB" id="2927792at2"/>
<comment type="caution">
    <text evidence="1">The sequence shown here is derived from an EMBL/GenBank/DDBJ whole genome shotgun (WGS) entry which is preliminary data.</text>
</comment>
<protein>
    <submittedName>
        <fullName evidence="1">Uncharacterized protein</fullName>
    </submittedName>
</protein>
<dbReference type="AlphaFoldDB" id="A0A7V7RMP9"/>
<sequence>MNNNDKVKEELLTMLSEICGQLDELEGLLEKNAARTRKKLMNKQAEKMISCYGKMNDLEEKLIKDTSAQGTYTNTRSLKLELGY</sequence>
<organism evidence="1 2">
    <name type="scientific">Bacillus mesophilum</name>
    <dbReference type="NCBI Taxonomy" id="1071718"/>
    <lineage>
        <taxon>Bacteria</taxon>
        <taxon>Bacillati</taxon>
        <taxon>Bacillota</taxon>
        <taxon>Bacilli</taxon>
        <taxon>Bacillales</taxon>
        <taxon>Bacillaceae</taxon>
        <taxon>Bacillus</taxon>
    </lineage>
</organism>
<dbReference type="Proteomes" id="UP000441354">
    <property type="component" value="Unassembled WGS sequence"/>
</dbReference>
<evidence type="ECO:0000313" key="1">
    <source>
        <dbReference type="EMBL" id="KAB2333645.1"/>
    </source>
</evidence>
<reference evidence="1 2" key="1">
    <citation type="journal article" date="2014" name="Arch. Microbiol.">
        <title>Bacillus mesophilum sp. nov., strain IITR-54T, a novel 4-chlorobiphenyl dechlorinating bacterium.</title>
        <authorList>
            <person name="Manickam N."/>
            <person name="Singh N.K."/>
            <person name="Bajaj A."/>
            <person name="Kumar R.M."/>
            <person name="Kaur G."/>
            <person name="Kaur N."/>
            <person name="Bala M."/>
            <person name="Kumar A."/>
            <person name="Mayilraj S."/>
        </authorList>
    </citation>
    <scope>NUCLEOTIDE SEQUENCE [LARGE SCALE GENOMIC DNA]</scope>
    <source>
        <strain evidence="1 2">IITR-54</strain>
    </source>
</reference>
<proteinExistence type="predicted"/>
<dbReference type="RefSeq" id="WP_151573036.1">
    <property type="nucleotide sequence ID" value="NZ_WBOT01000002.1"/>
</dbReference>
<keyword evidence="2" id="KW-1185">Reference proteome</keyword>
<gene>
    <name evidence="1" type="ORF">F7732_06035</name>
</gene>
<evidence type="ECO:0000313" key="2">
    <source>
        <dbReference type="Proteomes" id="UP000441354"/>
    </source>
</evidence>
<dbReference type="EMBL" id="WBOT01000002">
    <property type="protein sequence ID" value="KAB2333645.1"/>
    <property type="molecule type" value="Genomic_DNA"/>
</dbReference>
<accession>A0A7V7RMP9</accession>